<comment type="subcellular location">
    <subcellularLocation>
        <location evidence="1">Cytoplasm</location>
        <location evidence="1">Cytoskeleton</location>
        <location evidence="1">Spindle</location>
    </subcellularLocation>
</comment>
<keyword evidence="2" id="KW-0963">Cytoplasm</keyword>
<feature type="binding site" evidence="10">
    <location>
        <begin position="126"/>
        <end position="133"/>
    </location>
    <ligand>
        <name>ATP</name>
        <dbReference type="ChEBI" id="CHEBI:30616"/>
    </ligand>
</feature>
<evidence type="ECO:0000256" key="2">
    <source>
        <dbReference type="ARBA" id="ARBA00022490"/>
    </source>
</evidence>
<dbReference type="InterPro" id="IPR032384">
    <property type="entry name" value="Kif23_Arf-bd"/>
</dbReference>
<evidence type="ECO:0000256" key="4">
    <source>
        <dbReference type="ARBA" id="ARBA00022701"/>
    </source>
</evidence>
<feature type="region of interest" description="Disordered" evidence="13">
    <location>
        <begin position="861"/>
        <end position="882"/>
    </location>
</feature>
<accession>A0ABM1E2Z4</accession>
<evidence type="ECO:0000313" key="15">
    <source>
        <dbReference type="Proteomes" id="UP000695022"/>
    </source>
</evidence>
<dbReference type="Pfam" id="PF00225">
    <property type="entry name" value="Kinesin"/>
    <property type="match status" value="1"/>
</dbReference>
<dbReference type="Pfam" id="PF16540">
    <property type="entry name" value="MKLP1_Arf_bdg"/>
    <property type="match status" value="1"/>
</dbReference>
<dbReference type="SMART" id="SM00129">
    <property type="entry name" value="KISc"/>
    <property type="match status" value="1"/>
</dbReference>
<dbReference type="PROSITE" id="PS00411">
    <property type="entry name" value="KINESIN_MOTOR_1"/>
    <property type="match status" value="1"/>
</dbReference>
<evidence type="ECO:0000256" key="9">
    <source>
        <dbReference type="ARBA" id="ARBA00023212"/>
    </source>
</evidence>
<dbReference type="InterPro" id="IPR019821">
    <property type="entry name" value="Kinesin_motor_CS"/>
</dbReference>
<protein>
    <recommendedName>
        <fullName evidence="11">Kinesin-like protein</fullName>
    </recommendedName>
</protein>
<keyword evidence="8 10" id="KW-0505">Motor protein</keyword>
<dbReference type="PANTHER" id="PTHR47970:SF29">
    <property type="entry name" value="KINESIN FAMILY MEMBER 20B"/>
    <property type="match status" value="1"/>
</dbReference>
<dbReference type="Gene3D" id="3.40.850.10">
    <property type="entry name" value="Kinesin motor domain"/>
    <property type="match status" value="1"/>
</dbReference>
<dbReference type="InterPro" id="IPR001752">
    <property type="entry name" value="Kinesin_motor_dom"/>
</dbReference>
<feature type="compositionally biased region" description="Polar residues" evidence="13">
    <location>
        <begin position="7"/>
        <end position="17"/>
    </location>
</feature>
<feature type="region of interest" description="Disordered" evidence="13">
    <location>
        <begin position="193"/>
        <end position="214"/>
    </location>
</feature>
<dbReference type="CDD" id="cd01368">
    <property type="entry name" value="KISc_KIF23_like"/>
    <property type="match status" value="1"/>
</dbReference>
<evidence type="ECO:0000256" key="1">
    <source>
        <dbReference type="ARBA" id="ARBA00004186"/>
    </source>
</evidence>
<dbReference type="PANTHER" id="PTHR47970">
    <property type="entry name" value="KINESIN-LIKE PROTEIN KIF11"/>
    <property type="match status" value="1"/>
</dbReference>
<evidence type="ECO:0000256" key="10">
    <source>
        <dbReference type="PROSITE-ProRule" id="PRU00283"/>
    </source>
</evidence>
<feature type="region of interest" description="Disordered" evidence="13">
    <location>
        <begin position="688"/>
        <end position="789"/>
    </location>
</feature>
<feature type="compositionally biased region" description="Basic residues" evidence="13">
    <location>
        <begin position="20"/>
        <end position="34"/>
    </location>
</feature>
<evidence type="ECO:0000256" key="3">
    <source>
        <dbReference type="ARBA" id="ARBA00022553"/>
    </source>
</evidence>
<reference evidence="16" key="1">
    <citation type="submission" date="2025-08" db="UniProtKB">
        <authorList>
            <consortium name="RefSeq"/>
        </authorList>
    </citation>
    <scope>IDENTIFICATION</scope>
</reference>
<keyword evidence="15" id="KW-1185">Reference proteome</keyword>
<dbReference type="InterPro" id="IPR038105">
    <property type="entry name" value="Kif23_Arf-bd_sf"/>
</dbReference>
<evidence type="ECO:0000259" key="14">
    <source>
        <dbReference type="PROSITE" id="PS50067"/>
    </source>
</evidence>
<dbReference type="PRINTS" id="PR00380">
    <property type="entry name" value="KINESINHEAVY"/>
</dbReference>
<dbReference type="PROSITE" id="PS50067">
    <property type="entry name" value="KINESIN_MOTOR_2"/>
    <property type="match status" value="1"/>
</dbReference>
<dbReference type="SUPFAM" id="SSF52540">
    <property type="entry name" value="P-loop containing nucleoside triphosphate hydrolases"/>
    <property type="match status" value="1"/>
</dbReference>
<keyword evidence="5 10" id="KW-0547">Nucleotide-binding</keyword>
<evidence type="ECO:0000256" key="13">
    <source>
        <dbReference type="SAM" id="MobiDB-lite"/>
    </source>
</evidence>
<evidence type="ECO:0000256" key="8">
    <source>
        <dbReference type="ARBA" id="ARBA00023175"/>
    </source>
</evidence>
<evidence type="ECO:0000256" key="12">
    <source>
        <dbReference type="SAM" id="Coils"/>
    </source>
</evidence>
<feature type="compositionally biased region" description="Polar residues" evidence="13">
    <location>
        <begin position="737"/>
        <end position="746"/>
    </location>
</feature>
<feature type="coiled-coil region" evidence="12">
    <location>
        <begin position="541"/>
        <end position="638"/>
    </location>
</feature>
<organism evidence="15 16">
    <name type="scientific">Priapulus caudatus</name>
    <name type="common">Priapulid worm</name>
    <dbReference type="NCBI Taxonomy" id="37621"/>
    <lineage>
        <taxon>Eukaryota</taxon>
        <taxon>Metazoa</taxon>
        <taxon>Ecdysozoa</taxon>
        <taxon>Scalidophora</taxon>
        <taxon>Priapulida</taxon>
        <taxon>Priapulimorpha</taxon>
        <taxon>Priapulimorphida</taxon>
        <taxon>Priapulidae</taxon>
        <taxon>Priapulus</taxon>
    </lineage>
</organism>
<dbReference type="Gene3D" id="2.60.40.4330">
    <property type="entry name" value="Kinesin-like protein Kif23, Arf6-interacting domain"/>
    <property type="match status" value="1"/>
</dbReference>
<feature type="domain" description="Kinesin motor" evidence="14">
    <location>
        <begin position="39"/>
        <end position="453"/>
    </location>
</feature>
<evidence type="ECO:0000256" key="7">
    <source>
        <dbReference type="ARBA" id="ARBA00023054"/>
    </source>
</evidence>
<evidence type="ECO:0000313" key="16">
    <source>
        <dbReference type="RefSeq" id="XP_014666565.1"/>
    </source>
</evidence>
<keyword evidence="7 12" id="KW-0175">Coiled coil</keyword>
<evidence type="ECO:0000256" key="11">
    <source>
        <dbReference type="RuleBase" id="RU000394"/>
    </source>
</evidence>
<keyword evidence="6 10" id="KW-0067">ATP-binding</keyword>
<gene>
    <name evidence="16" type="primary">LOC106808380</name>
</gene>
<evidence type="ECO:0000256" key="6">
    <source>
        <dbReference type="ARBA" id="ARBA00022840"/>
    </source>
</evidence>
<dbReference type="InterPro" id="IPR027417">
    <property type="entry name" value="P-loop_NTPase"/>
</dbReference>
<sequence length="909" mass="103178">MLRNKSRLNYISNTSAMKPTRGKTPKKTPKRLKTAPKDPVEVYCRLRPLESGLTERCCAPTSSTILKIWPPESSQTFKSGNYKELDYGFKFVFDEESSQKGLYDHVALPLVDDLLHGKNGLLFTYGITGSGKTHAMTGTPQDGGILPRCLDVIFNSIGELQAYKYVFKPDKANLFEVQTEADAMLERQERDVAPPTIPKTPTTPRRPRGADFEYGSRVPDHTKITNLFEDNVYAVFVSYVEIYNNYVYDLLEETEYDGVKPRPPQSKVMREDANRNMYVSGAVEVEIKSTEEAFEVLLKGQKRRRVAHTVLNTESSRSHSVFNIRLVQAPSDPVGEEVLMDGEAICVSQMSLVDLAGSERTHRTNNSGDRLREAGNINTSLMTLRTCIETLRENQMMGTNKLVPYRDSKVTHLFKNYFDGEGKVRMIVCVNPAGPDYEETLHVMKFAQLTQEVQVTRPTEIMFDVGLAPGRRRANQMYKDAMKKAEEDGTDVDLAVLPIPLQYSLGPPFPQLEISDAADGSVLVPLVQFLVDRQNRRNTLLRDLAHKQTQFRNDLVTLENERNHYKSQAEYLTTELDAEQKKSDRLERQLKQYQKYLSEMERANLNSEADKVHLQYELDDKRMKITQEQMERDRLKNKYRSKIDLERERMSKEMEKRVKMTEEELKSKMWEREEKLRAVKEILASETPVRRPGGKAAVAPPTGARATANTPRFHAGRVKPAQSEPRLNFVGSRVREFNNQTPTSRPGTKLRSRSPPPKGSAPVVNIRHRRSRSTGADTWLDHRPPGNIETGTVLQKKLRNKKSVSQLEVQDTQRSSKYLLTHQEQQADGNVETRLIKGDCLPTAGGGTAVVFNDVEVLRQTSPGSRKRRSDPDEDMVNGVDGDWTDIETRCATGIEGHHGRITGKRTKV</sequence>
<dbReference type="InterPro" id="IPR036961">
    <property type="entry name" value="Kinesin_motor_dom_sf"/>
</dbReference>
<dbReference type="InterPro" id="IPR047149">
    <property type="entry name" value="KIF11-like"/>
</dbReference>
<keyword evidence="3" id="KW-0597">Phosphoprotein</keyword>
<feature type="region of interest" description="Disordered" evidence="13">
    <location>
        <begin position="1"/>
        <end position="35"/>
    </location>
</feature>
<proteinExistence type="inferred from homology"/>
<evidence type="ECO:0000256" key="5">
    <source>
        <dbReference type="ARBA" id="ARBA00022741"/>
    </source>
</evidence>
<keyword evidence="4 11" id="KW-0493">Microtubule</keyword>
<name>A0ABM1E2Z4_PRICU</name>
<comment type="similarity">
    <text evidence="10 11">Belongs to the TRAFAC class myosin-kinesin ATPase superfamily. Kinesin family.</text>
</comment>
<dbReference type="Proteomes" id="UP000695022">
    <property type="component" value="Unplaced"/>
</dbReference>
<dbReference type="RefSeq" id="XP_014666565.1">
    <property type="nucleotide sequence ID" value="XM_014811079.1"/>
</dbReference>
<dbReference type="GeneID" id="106808380"/>
<keyword evidence="9" id="KW-0206">Cytoskeleton</keyword>